<dbReference type="EMBL" id="PQIB02000009">
    <property type="protein sequence ID" value="RLN00043.1"/>
    <property type="molecule type" value="Genomic_DNA"/>
</dbReference>
<evidence type="ECO:0000313" key="3">
    <source>
        <dbReference type="Proteomes" id="UP000275267"/>
    </source>
</evidence>
<sequence>MGTHPRAATDAPVSGKPPPLRVEPAPGLQIRPQGAQPRKARARGPAAVVIGAERASTRSRALARTTAMGPTHTGKSGVPPRDPARGSPDPASEVLSLAAGGTPPGASKLGEEEKRGLAAAIPAAERAFAGLLMRRRVGRMGEVGGRGGGSSGATHVAR</sequence>
<feature type="compositionally biased region" description="Low complexity" evidence="1">
    <location>
        <begin position="58"/>
        <end position="67"/>
    </location>
</feature>
<name>A0A3L6RBK6_PANMI</name>
<accession>A0A3L6RBK6</accession>
<comment type="caution">
    <text evidence="2">The sequence shown here is derived from an EMBL/GenBank/DDBJ whole genome shotgun (WGS) entry which is preliminary data.</text>
</comment>
<protein>
    <submittedName>
        <fullName evidence="2">Uncharacterized protein</fullName>
    </submittedName>
</protein>
<keyword evidence="3" id="KW-1185">Reference proteome</keyword>
<gene>
    <name evidence="2" type="ORF">C2845_PM06G23830</name>
</gene>
<feature type="region of interest" description="Disordered" evidence="1">
    <location>
        <begin position="1"/>
        <end position="113"/>
    </location>
</feature>
<evidence type="ECO:0000313" key="2">
    <source>
        <dbReference type="EMBL" id="RLN00043.1"/>
    </source>
</evidence>
<organism evidence="2 3">
    <name type="scientific">Panicum miliaceum</name>
    <name type="common">Proso millet</name>
    <name type="synonym">Broomcorn millet</name>
    <dbReference type="NCBI Taxonomy" id="4540"/>
    <lineage>
        <taxon>Eukaryota</taxon>
        <taxon>Viridiplantae</taxon>
        <taxon>Streptophyta</taxon>
        <taxon>Embryophyta</taxon>
        <taxon>Tracheophyta</taxon>
        <taxon>Spermatophyta</taxon>
        <taxon>Magnoliopsida</taxon>
        <taxon>Liliopsida</taxon>
        <taxon>Poales</taxon>
        <taxon>Poaceae</taxon>
        <taxon>PACMAD clade</taxon>
        <taxon>Panicoideae</taxon>
        <taxon>Panicodae</taxon>
        <taxon>Paniceae</taxon>
        <taxon>Panicinae</taxon>
        <taxon>Panicum</taxon>
        <taxon>Panicum sect. Panicum</taxon>
    </lineage>
</organism>
<proteinExistence type="predicted"/>
<evidence type="ECO:0000256" key="1">
    <source>
        <dbReference type="SAM" id="MobiDB-lite"/>
    </source>
</evidence>
<dbReference type="Proteomes" id="UP000275267">
    <property type="component" value="Unassembled WGS sequence"/>
</dbReference>
<dbReference type="AlphaFoldDB" id="A0A3L6RBK6"/>
<reference evidence="3" key="1">
    <citation type="journal article" date="2019" name="Nat. Commun.">
        <title>The genome of broomcorn millet.</title>
        <authorList>
            <person name="Zou C."/>
            <person name="Miki D."/>
            <person name="Li D."/>
            <person name="Tang Q."/>
            <person name="Xiao L."/>
            <person name="Rajput S."/>
            <person name="Deng P."/>
            <person name="Jia W."/>
            <person name="Huang R."/>
            <person name="Zhang M."/>
            <person name="Sun Y."/>
            <person name="Hu J."/>
            <person name="Fu X."/>
            <person name="Schnable P.S."/>
            <person name="Li F."/>
            <person name="Zhang H."/>
            <person name="Feng B."/>
            <person name="Zhu X."/>
            <person name="Liu R."/>
            <person name="Schnable J.C."/>
            <person name="Zhu J.-K."/>
            <person name="Zhang H."/>
        </authorList>
    </citation>
    <scope>NUCLEOTIDE SEQUENCE [LARGE SCALE GENOMIC DNA]</scope>
</reference>